<proteinExistence type="predicted"/>
<name>A0A1Y6CAH5_9PROT</name>
<evidence type="ECO:0000313" key="2">
    <source>
        <dbReference type="Proteomes" id="UP000192917"/>
    </source>
</evidence>
<dbReference type="EMBL" id="FWZX01000019">
    <property type="protein sequence ID" value="SMF54244.1"/>
    <property type="molecule type" value="Genomic_DNA"/>
</dbReference>
<evidence type="ECO:0000313" key="1">
    <source>
        <dbReference type="EMBL" id="SMF54244.1"/>
    </source>
</evidence>
<dbReference type="SUPFAM" id="SSF53850">
    <property type="entry name" value="Periplasmic binding protein-like II"/>
    <property type="match status" value="1"/>
</dbReference>
<dbReference type="CDD" id="cd13571">
    <property type="entry name" value="PBP2_PnhD_1"/>
    <property type="match status" value="1"/>
</dbReference>
<dbReference type="AlphaFoldDB" id="A0A1Y6CAH5"/>
<protein>
    <submittedName>
        <fullName evidence="1">Phosphonate transport system substrate-binding protein</fullName>
    </submittedName>
</protein>
<dbReference type="Pfam" id="PF12974">
    <property type="entry name" value="Phosphonate-bd"/>
    <property type="match status" value="1"/>
</dbReference>
<dbReference type="PANTHER" id="PTHR35841">
    <property type="entry name" value="PHOSPHONATES-BINDING PERIPLASMIC PROTEIN"/>
    <property type="match status" value="1"/>
</dbReference>
<dbReference type="Gene3D" id="3.40.190.10">
    <property type="entry name" value="Periplasmic binding protein-like II"/>
    <property type="match status" value="2"/>
</dbReference>
<dbReference type="PANTHER" id="PTHR35841:SF1">
    <property type="entry name" value="PHOSPHONATES-BINDING PERIPLASMIC PROTEIN"/>
    <property type="match status" value="1"/>
</dbReference>
<dbReference type="Proteomes" id="UP000192917">
    <property type="component" value="Unassembled WGS sequence"/>
</dbReference>
<sequence>MGTWRGVGSASAGGFHRMTRRRLLAGAAVAVALPSVALAGAGPLRFGLTPVFLTNDLDLLSRLKAYLSRSTGRPVELVLRRTYQEITALLVSDQLDAAWICGYPYVEYRQQLALLAIPIWQGRPFYQSYLITGAGRQAEGLADLAGDIHAFSDPNSNSGYLVTRALLAERGERPETFFRQSFFTYGHRNVVRAVASGLADSGSVDGYVWEVMTGTEPALTGRTRVARRSEWLGFPPVAAPRSALGGDAFEALQRAMLSMERDDDGRAILAMLRLDRFGPPEVGDYRAIAAKAELVRTLG</sequence>
<reference evidence="1 2" key="1">
    <citation type="submission" date="2017-04" db="EMBL/GenBank/DDBJ databases">
        <authorList>
            <person name="Afonso C.L."/>
            <person name="Miller P.J."/>
            <person name="Scott M.A."/>
            <person name="Spackman E."/>
            <person name="Goraichik I."/>
            <person name="Dimitrov K.M."/>
            <person name="Suarez D.L."/>
            <person name="Swayne D.E."/>
        </authorList>
    </citation>
    <scope>NUCLEOTIDE SEQUENCE [LARGE SCALE GENOMIC DNA]</scope>
    <source>
        <strain evidence="1 2">USBA 355</strain>
    </source>
</reference>
<keyword evidence="2" id="KW-1185">Reference proteome</keyword>
<accession>A0A1Y6CAH5</accession>
<gene>
    <name evidence="1" type="ORF">SAMN05428998_119106</name>
</gene>
<dbReference type="STRING" id="560819.SAMN05428998_119106"/>
<organism evidence="1 2">
    <name type="scientific">Tistlia consotensis USBA 355</name>
    <dbReference type="NCBI Taxonomy" id="560819"/>
    <lineage>
        <taxon>Bacteria</taxon>
        <taxon>Pseudomonadati</taxon>
        <taxon>Pseudomonadota</taxon>
        <taxon>Alphaproteobacteria</taxon>
        <taxon>Rhodospirillales</taxon>
        <taxon>Rhodovibrionaceae</taxon>
        <taxon>Tistlia</taxon>
    </lineage>
</organism>